<accession>A0A0A9B239</accession>
<dbReference type="AlphaFoldDB" id="A0A0A9B239"/>
<proteinExistence type="predicted"/>
<name>A0A0A9B239_ARUDO</name>
<reference evidence="1" key="1">
    <citation type="submission" date="2014-09" db="EMBL/GenBank/DDBJ databases">
        <authorList>
            <person name="Magalhaes I.L.F."/>
            <person name="Oliveira U."/>
            <person name="Santos F.R."/>
            <person name="Vidigal T.H.D.A."/>
            <person name="Brescovit A.D."/>
            <person name="Santos A.J."/>
        </authorList>
    </citation>
    <scope>NUCLEOTIDE SEQUENCE</scope>
    <source>
        <tissue evidence="1">Shoot tissue taken approximately 20 cm above the soil surface</tissue>
    </source>
</reference>
<dbReference type="EMBL" id="GBRH01241707">
    <property type="protein sequence ID" value="JAD56188.1"/>
    <property type="molecule type" value="Transcribed_RNA"/>
</dbReference>
<sequence>MRGSILVTNCYHKKFLQIVQVIYY</sequence>
<evidence type="ECO:0000313" key="1">
    <source>
        <dbReference type="EMBL" id="JAD56188.1"/>
    </source>
</evidence>
<protein>
    <submittedName>
        <fullName evidence="1">Uncharacterized protein</fullName>
    </submittedName>
</protein>
<reference evidence="1" key="2">
    <citation type="journal article" date="2015" name="Data Brief">
        <title>Shoot transcriptome of the giant reed, Arundo donax.</title>
        <authorList>
            <person name="Barrero R.A."/>
            <person name="Guerrero F.D."/>
            <person name="Moolhuijzen P."/>
            <person name="Goolsby J.A."/>
            <person name="Tidwell J."/>
            <person name="Bellgard S.E."/>
            <person name="Bellgard M.I."/>
        </authorList>
    </citation>
    <scope>NUCLEOTIDE SEQUENCE</scope>
    <source>
        <tissue evidence="1">Shoot tissue taken approximately 20 cm above the soil surface</tissue>
    </source>
</reference>
<organism evidence="1">
    <name type="scientific">Arundo donax</name>
    <name type="common">Giant reed</name>
    <name type="synonym">Donax arundinaceus</name>
    <dbReference type="NCBI Taxonomy" id="35708"/>
    <lineage>
        <taxon>Eukaryota</taxon>
        <taxon>Viridiplantae</taxon>
        <taxon>Streptophyta</taxon>
        <taxon>Embryophyta</taxon>
        <taxon>Tracheophyta</taxon>
        <taxon>Spermatophyta</taxon>
        <taxon>Magnoliopsida</taxon>
        <taxon>Liliopsida</taxon>
        <taxon>Poales</taxon>
        <taxon>Poaceae</taxon>
        <taxon>PACMAD clade</taxon>
        <taxon>Arundinoideae</taxon>
        <taxon>Arundineae</taxon>
        <taxon>Arundo</taxon>
    </lineage>
</organism>